<proteinExistence type="predicted"/>
<reference evidence="1" key="1">
    <citation type="submission" date="2020-03" db="EMBL/GenBank/DDBJ databases">
        <title>Spirochaetal bacteria isolated from arthropods constitute a novel genus Entomospira genus novum within the order Spirochaetales.</title>
        <authorList>
            <person name="Grana-Miraglia L."/>
            <person name="Sikutova S."/>
            <person name="Fingerle V."/>
            <person name="Sing A."/>
            <person name="Castillo-Ramirez S."/>
            <person name="Margos G."/>
            <person name="Rudolf I."/>
        </authorList>
    </citation>
    <scope>NUCLEOTIDE SEQUENCE</scope>
    <source>
        <strain evidence="1">BR208</strain>
    </source>
</reference>
<comment type="caution">
    <text evidence="1">The sequence shown here is derived from an EMBL/GenBank/DDBJ whole genome shotgun (WGS) entry which is preliminary data.</text>
</comment>
<accession>A0A968KUF6</accession>
<gene>
    <name evidence="1" type="ORF">HCT46_04755</name>
</gene>
<sequence length="226" mass="26024">MSILQQIFLSLLALSCATQPAKNSSDHDSSHPEPVAEHPVRLLPRELFQQRFKGSISLDVLQQGILTEGRFPLPLQSPATIYQLRHENQAFFVRPQSPLKLQLDMSLDAQQEQHGRQVRQFFGQDSVIITSINDAQAWLKWLEFFLYEADILVNKEDALRLFRDQDQLISSVNPFFYVSAQGSSFSFDYFTIQDNQLWQKQIIVDAYGSITFWQQNVMTVERRGGA</sequence>
<name>A0A968KUF6_9SPIO</name>
<keyword evidence="2" id="KW-1185">Reference proteome</keyword>
<dbReference type="Proteomes" id="UP000752013">
    <property type="component" value="Unassembled WGS sequence"/>
</dbReference>
<dbReference type="AlphaFoldDB" id="A0A968KUF6"/>
<protein>
    <submittedName>
        <fullName evidence="1">Uncharacterized protein</fullName>
    </submittedName>
</protein>
<dbReference type="EMBL" id="JAATLK010000001">
    <property type="protein sequence ID" value="NIZ47224.1"/>
    <property type="molecule type" value="Genomic_DNA"/>
</dbReference>
<evidence type="ECO:0000313" key="1">
    <source>
        <dbReference type="EMBL" id="NIZ47224.1"/>
    </source>
</evidence>
<evidence type="ECO:0000313" key="2">
    <source>
        <dbReference type="Proteomes" id="UP000752013"/>
    </source>
</evidence>
<dbReference type="RefSeq" id="WP_167703645.1">
    <property type="nucleotide sequence ID" value="NZ_CP118168.1"/>
</dbReference>
<organism evidence="1 2">
    <name type="scientific">Entomospira nematocerorum</name>
    <dbReference type="NCBI Taxonomy" id="2719987"/>
    <lineage>
        <taxon>Bacteria</taxon>
        <taxon>Pseudomonadati</taxon>
        <taxon>Spirochaetota</taxon>
        <taxon>Spirochaetia</taxon>
        <taxon>Spirochaetales</taxon>
        <taxon>Spirochaetaceae</taxon>
        <taxon>Entomospira</taxon>
    </lineage>
</organism>